<dbReference type="PANTHER" id="PTHR36966:SF1">
    <property type="entry name" value="REP-ASSOCIATED TYROSINE TRANSPOSASE"/>
    <property type="match status" value="1"/>
</dbReference>
<evidence type="ECO:0000313" key="3">
    <source>
        <dbReference type="Proteomes" id="UP001597110"/>
    </source>
</evidence>
<dbReference type="NCBIfam" id="NF047646">
    <property type="entry name" value="REP_Tyr_transpos"/>
    <property type="match status" value="1"/>
</dbReference>
<sequence length="163" mass="18345">MTFVRSSSGYKALRKGRWSIPGQIYMVTTICANRCPRFSHAETAEVVAAKLMEGDLWGDSRLLCWVLMPDHMHVLIELGRERVLSSLIQRVKAVSALAVRRSGVACGQFWMPGFHDRTLRADESVRGIAMYILHNPVRAGLVAVPRSYPYLGTVWEDVLDDKV</sequence>
<dbReference type="Gene3D" id="3.30.70.1290">
    <property type="entry name" value="Transposase IS200-like"/>
    <property type="match status" value="1"/>
</dbReference>
<feature type="domain" description="Transposase IS200-like" evidence="1">
    <location>
        <begin position="20"/>
        <end position="135"/>
    </location>
</feature>
<dbReference type="EMBL" id="JBHTIF010000001">
    <property type="protein sequence ID" value="MFD0724995.1"/>
    <property type="molecule type" value="Genomic_DNA"/>
</dbReference>
<dbReference type="SMART" id="SM01321">
    <property type="entry name" value="Y1_Tnp"/>
    <property type="match status" value="1"/>
</dbReference>
<comment type="caution">
    <text evidence="2">The sequence shown here is derived from an EMBL/GenBank/DDBJ whole genome shotgun (WGS) entry which is preliminary data.</text>
</comment>
<proteinExistence type="predicted"/>
<name>A0ABW2YCR9_9GAMM</name>
<dbReference type="SUPFAM" id="SSF143422">
    <property type="entry name" value="Transposase IS200-like"/>
    <property type="match status" value="1"/>
</dbReference>
<dbReference type="Proteomes" id="UP001597110">
    <property type="component" value="Unassembled WGS sequence"/>
</dbReference>
<keyword evidence="3" id="KW-1185">Reference proteome</keyword>
<evidence type="ECO:0000313" key="2">
    <source>
        <dbReference type="EMBL" id="MFD0724995.1"/>
    </source>
</evidence>
<reference evidence="3" key="1">
    <citation type="journal article" date="2019" name="Int. J. Syst. Evol. Microbiol.">
        <title>The Global Catalogue of Microorganisms (GCM) 10K type strain sequencing project: providing services to taxonomists for standard genome sequencing and annotation.</title>
        <authorList>
            <consortium name="The Broad Institute Genomics Platform"/>
            <consortium name="The Broad Institute Genome Sequencing Center for Infectious Disease"/>
            <person name="Wu L."/>
            <person name="Ma J."/>
        </authorList>
    </citation>
    <scope>NUCLEOTIDE SEQUENCE [LARGE SCALE GENOMIC DNA]</scope>
    <source>
        <strain evidence="3">CCUG 55585</strain>
    </source>
</reference>
<organism evidence="2 3">
    <name type="scientific">Lysobacter brunescens</name>
    <dbReference type="NCBI Taxonomy" id="262323"/>
    <lineage>
        <taxon>Bacteria</taxon>
        <taxon>Pseudomonadati</taxon>
        <taxon>Pseudomonadota</taxon>
        <taxon>Gammaproteobacteria</taxon>
        <taxon>Lysobacterales</taxon>
        <taxon>Lysobacteraceae</taxon>
        <taxon>Lysobacter</taxon>
    </lineage>
</organism>
<gene>
    <name evidence="2" type="ORF">ACFQ0E_05200</name>
</gene>
<dbReference type="InterPro" id="IPR002686">
    <property type="entry name" value="Transposase_17"/>
</dbReference>
<dbReference type="InterPro" id="IPR036515">
    <property type="entry name" value="Transposase_17_sf"/>
</dbReference>
<dbReference type="Pfam" id="PF01797">
    <property type="entry name" value="Y1_Tnp"/>
    <property type="match status" value="1"/>
</dbReference>
<accession>A0ABW2YCR9</accession>
<dbReference type="InterPro" id="IPR052715">
    <property type="entry name" value="RAYT_transposase"/>
</dbReference>
<protein>
    <submittedName>
        <fullName evidence="2">Transposase</fullName>
    </submittedName>
</protein>
<dbReference type="PANTHER" id="PTHR36966">
    <property type="entry name" value="REP-ASSOCIATED TYROSINE TRANSPOSASE"/>
    <property type="match status" value="1"/>
</dbReference>
<evidence type="ECO:0000259" key="1">
    <source>
        <dbReference type="SMART" id="SM01321"/>
    </source>
</evidence>